<dbReference type="GeneTree" id="ENSGT00940000161627"/>
<organism evidence="2 3">
    <name type="scientific">Macaca fascicularis</name>
    <name type="common">Crab-eating macaque</name>
    <name type="synonym">Cynomolgus monkey</name>
    <dbReference type="NCBI Taxonomy" id="9541"/>
    <lineage>
        <taxon>Eukaryota</taxon>
        <taxon>Metazoa</taxon>
        <taxon>Chordata</taxon>
        <taxon>Craniata</taxon>
        <taxon>Vertebrata</taxon>
        <taxon>Euteleostomi</taxon>
        <taxon>Mammalia</taxon>
        <taxon>Eutheria</taxon>
        <taxon>Euarchontoglires</taxon>
        <taxon>Primates</taxon>
        <taxon>Haplorrhini</taxon>
        <taxon>Catarrhini</taxon>
        <taxon>Cercopithecidae</taxon>
        <taxon>Cercopithecinae</taxon>
        <taxon>Macaca</taxon>
    </lineage>
</organism>
<reference evidence="2" key="3">
    <citation type="submission" date="2025-09" db="UniProtKB">
        <authorList>
            <consortium name="Ensembl"/>
        </authorList>
    </citation>
    <scope>IDENTIFICATION</scope>
</reference>
<evidence type="ECO:0008006" key="4">
    <source>
        <dbReference type="Google" id="ProtNLM"/>
    </source>
</evidence>
<dbReference type="PANTHER" id="PTHR46254">
    <property type="entry name" value="PROTEIN GVQW1-RELATED"/>
    <property type="match status" value="1"/>
</dbReference>
<dbReference type="Proteomes" id="UP000233100">
    <property type="component" value="Chromosome X"/>
</dbReference>
<dbReference type="PANTHER" id="PTHR46254:SF3">
    <property type="entry name" value="SECRETED PROTEIN"/>
    <property type="match status" value="1"/>
</dbReference>
<evidence type="ECO:0000313" key="2">
    <source>
        <dbReference type="Ensembl" id="ENSMFAP00000058246.1"/>
    </source>
</evidence>
<reference evidence="2 3" key="1">
    <citation type="submission" date="2013-03" db="EMBL/GenBank/DDBJ databases">
        <authorList>
            <person name="Warren W."/>
            <person name="Wilson R.K."/>
        </authorList>
    </citation>
    <scope>NUCLEOTIDE SEQUENCE</scope>
</reference>
<evidence type="ECO:0000313" key="3">
    <source>
        <dbReference type="Proteomes" id="UP000233100"/>
    </source>
</evidence>
<sequence>MIIIIIILRWSFTLVAQAGVQWRDLGSPQHLPPGFKLFSCLSLLSSWEYRHVPLCLANFCIFS</sequence>
<keyword evidence="3" id="KW-1185">Reference proteome</keyword>
<evidence type="ECO:0000256" key="1">
    <source>
        <dbReference type="SAM" id="SignalP"/>
    </source>
</evidence>
<keyword evidence="1" id="KW-0732">Signal</keyword>
<reference evidence="2" key="2">
    <citation type="submission" date="2025-08" db="UniProtKB">
        <authorList>
            <consortium name="Ensembl"/>
        </authorList>
    </citation>
    <scope>IDENTIFICATION</scope>
</reference>
<feature type="signal peptide" evidence="1">
    <location>
        <begin position="1"/>
        <end position="17"/>
    </location>
</feature>
<dbReference type="Ensembl" id="ENSMFAT00000085288.1">
    <property type="protein sequence ID" value="ENSMFAP00000058246.1"/>
    <property type="gene ID" value="ENSMFAG00000049759.1"/>
</dbReference>
<accession>A0A7N9D2B1</accession>
<name>A0A7N9D2B1_MACFA</name>
<feature type="chain" id="PRO_5031438200" description="Secreted protein" evidence="1">
    <location>
        <begin position="18"/>
        <end position="63"/>
    </location>
</feature>
<protein>
    <recommendedName>
        <fullName evidence="4">Secreted protein</fullName>
    </recommendedName>
</protein>
<dbReference type="AlphaFoldDB" id="A0A7N9D2B1"/>
<proteinExistence type="predicted"/>